<dbReference type="RefSeq" id="WP_092383523.1">
    <property type="nucleotide sequence ID" value="NZ_LT629787.1"/>
</dbReference>
<dbReference type="STRING" id="1434072.SAMN05216210_0348"/>
<evidence type="ECO:0008006" key="4">
    <source>
        <dbReference type="Google" id="ProtNLM"/>
    </source>
</evidence>
<protein>
    <recommendedName>
        <fullName evidence="4">Porin</fullName>
    </recommendedName>
</protein>
<proteinExistence type="predicted"/>
<reference evidence="3" key="1">
    <citation type="submission" date="2016-10" db="EMBL/GenBank/DDBJ databases">
        <authorList>
            <person name="Varghese N."/>
            <person name="Submissions S."/>
        </authorList>
    </citation>
    <scope>NUCLEOTIDE SEQUENCE [LARGE SCALE GENOMIC DNA]</scope>
    <source>
        <strain evidence="3">CECT 8338</strain>
    </source>
</reference>
<feature type="signal peptide" evidence="1">
    <location>
        <begin position="1"/>
        <end position="20"/>
    </location>
</feature>
<evidence type="ECO:0000313" key="2">
    <source>
        <dbReference type="EMBL" id="SDT90281.1"/>
    </source>
</evidence>
<evidence type="ECO:0000313" key="3">
    <source>
        <dbReference type="Proteomes" id="UP000243924"/>
    </source>
</evidence>
<dbReference type="SUPFAM" id="SSF56935">
    <property type="entry name" value="Porins"/>
    <property type="match status" value="1"/>
</dbReference>
<dbReference type="OrthoDB" id="197869at2"/>
<dbReference type="EMBL" id="LT629787">
    <property type="protein sequence ID" value="SDT90281.1"/>
    <property type="molecule type" value="Genomic_DNA"/>
</dbReference>
<accession>A0A1H2E590</accession>
<dbReference type="Proteomes" id="UP000243924">
    <property type="component" value="Chromosome I"/>
</dbReference>
<name>A0A1H2E590_9GAMM</name>
<keyword evidence="3" id="KW-1185">Reference proteome</keyword>
<keyword evidence="1" id="KW-0732">Signal</keyword>
<sequence>MTMIRMVGLAACLAATPIFALEQGEYRFNGFGTVGFNHLGGEEEGTGFGVEGQTKTSWRGDELSKLGGQSSYGITDDLSATLQVLARAKHDSWEVMPEWAYLAYQANDNLTLRAGRMGTNFYMYSETLNVGFTYPWLSLPTEVYGQVQLTNAEGVDLIYSHTTPYGQLVFQAAAGQAKNRDLYLYDTMQDFDYEDRMSASLQLATNRFGDFRIGYSEANVTLEASEPVTVFTGTGFGPGTVDVSSDGLKGKYTSIGHRFDNGTYLTSSEITKLVIENDGSKEALAYYVMGGRRFGDYLGHLTFAERKSGGLSQDSWTVGMNYSLLPNATLKGEYKRVSADAGYGSFDNSFQDIYDAGLHQATGGALGQPLEKRDADIVSVGIDFVF</sequence>
<feature type="chain" id="PRO_5009272715" description="Porin" evidence="1">
    <location>
        <begin position="21"/>
        <end position="386"/>
    </location>
</feature>
<dbReference type="AlphaFoldDB" id="A0A1H2E590"/>
<organism evidence="2 3">
    <name type="scientific">Halopseudomonas salegens</name>
    <dbReference type="NCBI Taxonomy" id="1434072"/>
    <lineage>
        <taxon>Bacteria</taxon>
        <taxon>Pseudomonadati</taxon>
        <taxon>Pseudomonadota</taxon>
        <taxon>Gammaproteobacteria</taxon>
        <taxon>Pseudomonadales</taxon>
        <taxon>Pseudomonadaceae</taxon>
        <taxon>Halopseudomonas</taxon>
    </lineage>
</organism>
<evidence type="ECO:0000256" key="1">
    <source>
        <dbReference type="SAM" id="SignalP"/>
    </source>
</evidence>
<gene>
    <name evidence="2" type="ORF">SAMN05216210_0348</name>
</gene>